<dbReference type="SUPFAM" id="SSF51971">
    <property type="entry name" value="Nucleotide-binding domain"/>
    <property type="match status" value="1"/>
</dbReference>
<feature type="binding site" evidence="9">
    <location>
        <begin position="38"/>
        <end position="39"/>
    </location>
    <ligand>
        <name>FAD</name>
        <dbReference type="ChEBI" id="CHEBI:57692"/>
    </ligand>
</feature>
<dbReference type="GO" id="GO:0005737">
    <property type="term" value="C:cytoplasm"/>
    <property type="evidence" value="ECO:0007669"/>
    <property type="project" value="TreeGrafter"/>
</dbReference>
<evidence type="ECO:0000256" key="8">
    <source>
        <dbReference type="ARBA" id="ARBA00049547"/>
    </source>
</evidence>
<evidence type="ECO:0000256" key="1">
    <source>
        <dbReference type="ARBA" id="ARBA00001974"/>
    </source>
</evidence>
<dbReference type="SUPFAM" id="SSF54373">
    <property type="entry name" value="FAD-linked reductases, C-terminal domain"/>
    <property type="match status" value="1"/>
</dbReference>
<evidence type="ECO:0000256" key="7">
    <source>
        <dbReference type="ARBA" id="ARBA00039751"/>
    </source>
</evidence>
<dbReference type="EC" id="1.4.3.3" evidence="6"/>
<gene>
    <name evidence="11" type="primary">aao</name>
    <name evidence="11" type="ORF">GTS_13890</name>
</gene>
<organism evidence="11 12">
    <name type="scientific">Gandjariella thermophila</name>
    <dbReference type="NCBI Taxonomy" id="1931992"/>
    <lineage>
        <taxon>Bacteria</taxon>
        <taxon>Bacillati</taxon>
        <taxon>Actinomycetota</taxon>
        <taxon>Actinomycetes</taxon>
        <taxon>Pseudonocardiales</taxon>
        <taxon>Pseudonocardiaceae</taxon>
        <taxon>Gandjariella</taxon>
    </lineage>
</organism>
<evidence type="ECO:0000256" key="3">
    <source>
        <dbReference type="ARBA" id="ARBA00022630"/>
    </source>
</evidence>
<feature type="domain" description="FAD dependent oxidoreductase" evidence="10">
    <location>
        <begin position="2"/>
        <end position="308"/>
    </location>
</feature>
<dbReference type="EMBL" id="BJFL01000004">
    <property type="protein sequence ID" value="GDY29756.1"/>
    <property type="molecule type" value="Genomic_DNA"/>
</dbReference>
<dbReference type="Gene3D" id="3.30.9.10">
    <property type="entry name" value="D-Amino Acid Oxidase, subunit A, domain 2"/>
    <property type="match status" value="1"/>
</dbReference>
<comment type="catalytic activity">
    <reaction evidence="8">
        <text>a D-alpha-amino acid + O2 + H2O = a 2-oxocarboxylate + H2O2 + NH4(+)</text>
        <dbReference type="Rhea" id="RHEA:21816"/>
        <dbReference type="ChEBI" id="CHEBI:15377"/>
        <dbReference type="ChEBI" id="CHEBI:15379"/>
        <dbReference type="ChEBI" id="CHEBI:16240"/>
        <dbReference type="ChEBI" id="CHEBI:28938"/>
        <dbReference type="ChEBI" id="CHEBI:35179"/>
        <dbReference type="ChEBI" id="CHEBI:59871"/>
        <dbReference type="EC" id="1.4.3.3"/>
    </reaction>
    <physiologicalReaction direction="left-to-right" evidence="8">
        <dbReference type="Rhea" id="RHEA:21817"/>
    </physiologicalReaction>
</comment>
<dbReference type="InterPro" id="IPR006181">
    <property type="entry name" value="D-amino_acid_oxidase_CS"/>
</dbReference>
<keyword evidence="5" id="KW-0560">Oxidoreductase</keyword>
<accession>A0A4D4J5H9</accession>
<evidence type="ECO:0000256" key="4">
    <source>
        <dbReference type="ARBA" id="ARBA00022827"/>
    </source>
</evidence>
<comment type="cofactor">
    <cofactor evidence="1 9">
        <name>FAD</name>
        <dbReference type="ChEBI" id="CHEBI:57692"/>
    </cofactor>
</comment>
<dbReference type="AlphaFoldDB" id="A0A4D4J5H9"/>
<evidence type="ECO:0000256" key="6">
    <source>
        <dbReference type="ARBA" id="ARBA00039101"/>
    </source>
</evidence>
<dbReference type="OrthoDB" id="246701at2"/>
<sequence>MDVLVLGGGVIGLTVAVALAEAGHAVLVRAAEPPHATTSAAAGALWGPWLAQPRARVLRWAERSLSALTELAAHPDTGVHLASGKGVSAVKHEPPEWFRLLPDARPCTADDLPAGHLHGIRYTAPLVNMPVHLAYLVDRLRSAGGAVEIGAVTTLDQAAESAPIVVNCTGLGARVLVGDRQLYPVRGQQVVVTNPGIDEFLEVDTGDSTDLIAIYPHGDHAILGGTAQPYSWQREADKATTKSILLRCIVLQPKLKAAEIIGERVGLRPTRPTVRLEEQRGPGNTRIIHNYGHGGAGISLSWGCAEEVLTLIDSGAQ</sequence>
<feature type="binding site" evidence="9">
    <location>
        <position position="268"/>
    </location>
    <ligand>
        <name>D-dopa</name>
        <dbReference type="ChEBI" id="CHEBI:149689"/>
    </ligand>
</feature>
<evidence type="ECO:0000259" key="10">
    <source>
        <dbReference type="Pfam" id="PF01266"/>
    </source>
</evidence>
<dbReference type="Gene3D" id="3.40.50.720">
    <property type="entry name" value="NAD(P)-binding Rossmann-like Domain"/>
    <property type="match status" value="1"/>
</dbReference>
<dbReference type="PANTHER" id="PTHR11530:SF11">
    <property type="entry name" value="D-ASPARTATE OXIDASE"/>
    <property type="match status" value="1"/>
</dbReference>
<protein>
    <recommendedName>
        <fullName evidence="7">D-amino-acid oxidase</fullName>
        <ecNumber evidence="6">1.4.3.3</ecNumber>
    </recommendedName>
</protein>
<keyword evidence="3" id="KW-0285">Flavoprotein</keyword>
<dbReference type="GO" id="GO:0071949">
    <property type="term" value="F:FAD binding"/>
    <property type="evidence" value="ECO:0007669"/>
    <property type="project" value="InterPro"/>
</dbReference>
<keyword evidence="12" id="KW-1185">Reference proteome</keyword>
<reference evidence="12" key="1">
    <citation type="submission" date="2019-04" db="EMBL/GenBank/DDBJ databases">
        <title>Draft genome sequence of Pseudonocardiaceae bacterium SL3-2-4.</title>
        <authorList>
            <person name="Ningsih F."/>
            <person name="Yokota A."/>
            <person name="Sakai Y."/>
            <person name="Nanatani K."/>
            <person name="Yabe S."/>
            <person name="Oetari A."/>
            <person name="Sjamsuridzal W."/>
        </authorList>
    </citation>
    <scope>NUCLEOTIDE SEQUENCE [LARGE SCALE GENOMIC DNA]</scope>
    <source>
        <strain evidence="12">SL3-2-4</strain>
    </source>
</reference>
<evidence type="ECO:0000313" key="11">
    <source>
        <dbReference type="EMBL" id="GDY29756.1"/>
    </source>
</evidence>
<evidence type="ECO:0000256" key="9">
    <source>
        <dbReference type="PIRSR" id="PIRSR000189-1"/>
    </source>
</evidence>
<dbReference type="GO" id="GO:0003884">
    <property type="term" value="F:D-amino-acid oxidase activity"/>
    <property type="evidence" value="ECO:0007669"/>
    <property type="project" value="UniProtKB-EC"/>
</dbReference>
<dbReference type="GO" id="GO:0019478">
    <property type="term" value="P:D-amino acid catabolic process"/>
    <property type="evidence" value="ECO:0007669"/>
    <property type="project" value="TreeGrafter"/>
</dbReference>
<comment type="similarity">
    <text evidence="2">Belongs to the DAMOX/DASOX family.</text>
</comment>
<keyword evidence="4 9" id="KW-0274">FAD</keyword>
<proteinExistence type="inferred from homology"/>
<comment type="caution">
    <text evidence="11">The sequence shown here is derived from an EMBL/GenBank/DDBJ whole genome shotgun (WGS) entry which is preliminary data.</text>
</comment>
<name>A0A4D4J5H9_9PSEU</name>
<evidence type="ECO:0000313" key="12">
    <source>
        <dbReference type="Proteomes" id="UP000298860"/>
    </source>
</evidence>
<feature type="binding site" evidence="9">
    <location>
        <position position="169"/>
    </location>
    <ligand>
        <name>FAD</name>
        <dbReference type="ChEBI" id="CHEBI:57692"/>
    </ligand>
</feature>
<feature type="binding site" evidence="9">
    <location>
        <position position="295"/>
    </location>
    <ligand>
        <name>D-dopa</name>
        <dbReference type="ChEBI" id="CHEBI:149689"/>
    </ligand>
</feature>
<dbReference type="Pfam" id="PF01266">
    <property type="entry name" value="DAO"/>
    <property type="match status" value="1"/>
</dbReference>
<dbReference type="InterPro" id="IPR006076">
    <property type="entry name" value="FAD-dep_OxRdtase"/>
</dbReference>
<evidence type="ECO:0000256" key="5">
    <source>
        <dbReference type="ARBA" id="ARBA00023002"/>
    </source>
</evidence>
<dbReference type="PANTHER" id="PTHR11530">
    <property type="entry name" value="D-AMINO ACID OXIDASE"/>
    <property type="match status" value="1"/>
</dbReference>
<evidence type="ECO:0000256" key="2">
    <source>
        <dbReference type="ARBA" id="ARBA00006730"/>
    </source>
</evidence>
<dbReference type="PIRSF" id="PIRSF000189">
    <property type="entry name" value="D-aa_oxidase"/>
    <property type="match status" value="1"/>
</dbReference>
<dbReference type="RefSeq" id="WP_137812914.1">
    <property type="nucleotide sequence ID" value="NZ_BJFL01000004.1"/>
</dbReference>
<feature type="binding site" evidence="9">
    <location>
        <position position="152"/>
    </location>
    <ligand>
        <name>FAD</name>
        <dbReference type="ChEBI" id="CHEBI:57692"/>
    </ligand>
</feature>
<dbReference type="Proteomes" id="UP000298860">
    <property type="component" value="Unassembled WGS sequence"/>
</dbReference>
<dbReference type="PROSITE" id="PS00677">
    <property type="entry name" value="DAO"/>
    <property type="match status" value="1"/>
</dbReference>
<dbReference type="InterPro" id="IPR023209">
    <property type="entry name" value="DAO"/>
</dbReference>